<dbReference type="InterPro" id="IPR014710">
    <property type="entry name" value="RmlC-like_jellyroll"/>
</dbReference>
<dbReference type="InterPro" id="IPR000595">
    <property type="entry name" value="cNMP-bd_dom"/>
</dbReference>
<dbReference type="SUPFAM" id="SSF51206">
    <property type="entry name" value="cAMP-binding domain-like"/>
    <property type="match status" value="1"/>
</dbReference>
<proteinExistence type="predicted"/>
<feature type="domain" description="Cyclic nucleotide-binding" evidence="1">
    <location>
        <begin position="63"/>
        <end position="161"/>
    </location>
</feature>
<reference evidence="3" key="1">
    <citation type="submission" date="2017-06" db="EMBL/GenBank/DDBJ databases">
        <title>Capnocytophaga spp. assemblies.</title>
        <authorList>
            <person name="Gulvik C.A."/>
        </authorList>
    </citation>
    <scope>NUCLEOTIDE SEQUENCE [LARGE SCALE GENOMIC DNA]</scope>
    <source>
        <strain evidence="3">H3936</strain>
    </source>
</reference>
<evidence type="ECO:0000259" key="1">
    <source>
        <dbReference type="PROSITE" id="PS50042"/>
    </source>
</evidence>
<evidence type="ECO:0000313" key="2">
    <source>
        <dbReference type="EMBL" id="ATA94536.1"/>
    </source>
</evidence>
<dbReference type="Gene3D" id="2.60.120.10">
    <property type="entry name" value="Jelly Rolls"/>
    <property type="match status" value="1"/>
</dbReference>
<sequence>MFKSVFDISQHYHPTEGRKIFALFQQKQRFEIKYILPFTRKHIFYMETAHLEIISFVSQIIPIDETAKRHIIEAFEPIETPKNTLLEREGKPTQFLYFINKGFVRVYHIDNGEDRTTQINCPSRFITSFQSFITHTPAYDNVQTITDCELLRISKSKLDDLNKKISHWNIFREKLYQTSLMFNEERNRDMILLNAEGRYKKLMKTQPEILKNVPLQFIASYIGIKPESLSRIRRQLIS</sequence>
<name>A0AAD0EAT4_9FLAO</name>
<dbReference type="Proteomes" id="UP000243753">
    <property type="component" value="Chromosome"/>
</dbReference>
<accession>A0AAD0EAT4</accession>
<evidence type="ECO:0000313" key="3">
    <source>
        <dbReference type="Proteomes" id="UP000243753"/>
    </source>
</evidence>
<dbReference type="CDD" id="cd00038">
    <property type="entry name" value="CAP_ED"/>
    <property type="match status" value="1"/>
</dbReference>
<dbReference type="Pfam" id="PF00027">
    <property type="entry name" value="cNMP_binding"/>
    <property type="match status" value="1"/>
</dbReference>
<dbReference type="EMBL" id="CP022389">
    <property type="protein sequence ID" value="ATA94536.1"/>
    <property type="molecule type" value="Genomic_DNA"/>
</dbReference>
<dbReference type="InterPro" id="IPR018490">
    <property type="entry name" value="cNMP-bd_dom_sf"/>
</dbReference>
<organism evidence="2 3">
    <name type="scientific">Capnocytophaga canimorsus</name>
    <dbReference type="NCBI Taxonomy" id="28188"/>
    <lineage>
        <taxon>Bacteria</taxon>
        <taxon>Pseudomonadati</taxon>
        <taxon>Bacteroidota</taxon>
        <taxon>Flavobacteriia</taxon>
        <taxon>Flavobacteriales</taxon>
        <taxon>Flavobacteriaceae</taxon>
        <taxon>Capnocytophaga</taxon>
    </lineage>
</organism>
<dbReference type="AlphaFoldDB" id="A0AAD0EAT4"/>
<dbReference type="RefSeq" id="WP_018279953.1">
    <property type="nucleotide sequence ID" value="NZ_JBJGWP010000016.1"/>
</dbReference>
<gene>
    <name evidence="2" type="ORF">CGC54_09400</name>
</gene>
<protein>
    <submittedName>
        <fullName evidence="2">Crp/Fnr family transcriptional regulator</fullName>
    </submittedName>
</protein>
<dbReference type="PROSITE" id="PS50042">
    <property type="entry name" value="CNMP_BINDING_3"/>
    <property type="match status" value="1"/>
</dbReference>